<feature type="compositionally biased region" description="Basic and acidic residues" evidence="1">
    <location>
        <begin position="181"/>
        <end position="191"/>
    </location>
</feature>
<gene>
    <name evidence="2" type="ORF">GQX73_g8500</name>
</gene>
<keyword evidence="3" id="KW-1185">Reference proteome</keyword>
<organism evidence="2 3">
    <name type="scientific">Xylaria multiplex</name>
    <dbReference type="NCBI Taxonomy" id="323545"/>
    <lineage>
        <taxon>Eukaryota</taxon>
        <taxon>Fungi</taxon>
        <taxon>Dikarya</taxon>
        <taxon>Ascomycota</taxon>
        <taxon>Pezizomycotina</taxon>
        <taxon>Sordariomycetes</taxon>
        <taxon>Xylariomycetidae</taxon>
        <taxon>Xylariales</taxon>
        <taxon>Xylariaceae</taxon>
        <taxon>Xylaria</taxon>
    </lineage>
</organism>
<feature type="region of interest" description="Disordered" evidence="1">
    <location>
        <begin position="169"/>
        <end position="192"/>
    </location>
</feature>
<accession>A0A7C8MHY3</accession>
<sequence length="226" mass="24851">MPQPVDTLDIWEDPHPGERMLVATNSLTGLHNCSQGLGGAGDTMSSVAAKARSMPQLNLSLAKRNVRLRQRVALKSIRIPAQIIEGPDSKRDTTFSPCTDKMAFSTMAPIQFLPGPDTLGPLEVDTDTETILSTETGTDIDGAWSHAPKASRRASCCLADLSNYLSVSHSEDDEDSAMKQLDSDPLSRESSCDADSYGWETEYDRQLDCRNTNVSRGRHRFGYRRT</sequence>
<dbReference type="OrthoDB" id="10266999at2759"/>
<dbReference type="AlphaFoldDB" id="A0A7C8MHY3"/>
<evidence type="ECO:0000313" key="2">
    <source>
        <dbReference type="EMBL" id="KAF2965072.1"/>
    </source>
</evidence>
<comment type="caution">
    <text evidence="2">The sequence shown here is derived from an EMBL/GenBank/DDBJ whole genome shotgun (WGS) entry which is preliminary data.</text>
</comment>
<protein>
    <submittedName>
        <fullName evidence="2">Uncharacterized protein</fullName>
    </submittedName>
</protein>
<evidence type="ECO:0000256" key="1">
    <source>
        <dbReference type="SAM" id="MobiDB-lite"/>
    </source>
</evidence>
<dbReference type="Proteomes" id="UP000481858">
    <property type="component" value="Unassembled WGS sequence"/>
</dbReference>
<evidence type="ECO:0000313" key="3">
    <source>
        <dbReference type="Proteomes" id="UP000481858"/>
    </source>
</evidence>
<proteinExistence type="predicted"/>
<dbReference type="EMBL" id="WUBL01000127">
    <property type="protein sequence ID" value="KAF2965072.1"/>
    <property type="molecule type" value="Genomic_DNA"/>
</dbReference>
<name>A0A7C8MHY3_9PEZI</name>
<reference evidence="2 3" key="1">
    <citation type="submission" date="2019-12" db="EMBL/GenBank/DDBJ databases">
        <title>Draft genome sequence of the ascomycete Xylaria multiplex DSM 110363.</title>
        <authorList>
            <person name="Buettner E."/>
            <person name="Kellner H."/>
        </authorList>
    </citation>
    <scope>NUCLEOTIDE SEQUENCE [LARGE SCALE GENOMIC DNA]</scope>
    <source>
        <strain evidence="2 3">DSM 110363</strain>
    </source>
</reference>
<dbReference type="InParanoid" id="A0A7C8MHY3"/>